<evidence type="ECO:0000256" key="12">
    <source>
        <dbReference type="ARBA" id="ARBA00023239"/>
    </source>
</evidence>
<evidence type="ECO:0000256" key="8">
    <source>
        <dbReference type="ARBA" id="ARBA00022723"/>
    </source>
</evidence>
<dbReference type="HOGENOM" id="CLU_006493_9_3_11"/>
<dbReference type="Gene3D" id="3.60.120.10">
    <property type="entry name" value="Anthranilate synthase"/>
    <property type="match status" value="1"/>
</dbReference>
<keyword evidence="18" id="KW-1185">Reference proteome</keyword>
<evidence type="ECO:0000256" key="9">
    <source>
        <dbReference type="ARBA" id="ARBA00022822"/>
    </source>
</evidence>
<evidence type="ECO:0000313" key="18">
    <source>
        <dbReference type="Proteomes" id="UP000000771"/>
    </source>
</evidence>
<dbReference type="Pfam" id="PF00425">
    <property type="entry name" value="Chorismate_bind"/>
    <property type="match status" value="1"/>
</dbReference>
<dbReference type="STRING" id="525909.Afer_1103"/>
<evidence type="ECO:0000259" key="15">
    <source>
        <dbReference type="Pfam" id="PF00425"/>
    </source>
</evidence>
<evidence type="ECO:0000313" key="17">
    <source>
        <dbReference type="EMBL" id="ACU54036.1"/>
    </source>
</evidence>
<dbReference type="InterPro" id="IPR006805">
    <property type="entry name" value="Anth_synth_I_N"/>
</dbReference>
<evidence type="ECO:0000256" key="5">
    <source>
        <dbReference type="ARBA" id="ARBA00012266"/>
    </source>
</evidence>
<dbReference type="Pfam" id="PF04715">
    <property type="entry name" value="Anth_synt_I_N"/>
    <property type="match status" value="1"/>
</dbReference>
<evidence type="ECO:0000256" key="3">
    <source>
        <dbReference type="ARBA" id="ARBA00009562"/>
    </source>
</evidence>
<reference evidence="17 18" key="1">
    <citation type="journal article" date="2009" name="Stand. Genomic Sci.">
        <title>Complete genome sequence of Acidimicrobium ferrooxidans type strain (ICP).</title>
        <authorList>
            <person name="Clum A."/>
            <person name="Nolan M."/>
            <person name="Lang E."/>
            <person name="Glavina Del Rio T."/>
            <person name="Tice H."/>
            <person name="Copeland A."/>
            <person name="Cheng J.F."/>
            <person name="Lucas S."/>
            <person name="Chen F."/>
            <person name="Bruce D."/>
            <person name="Goodwin L."/>
            <person name="Pitluck S."/>
            <person name="Ivanova N."/>
            <person name="Mavrommatis K."/>
            <person name="Mikhailova N."/>
            <person name="Pati A."/>
            <person name="Chen A."/>
            <person name="Palaniappan K."/>
            <person name="Goker M."/>
            <person name="Spring S."/>
            <person name="Land M."/>
            <person name="Hauser L."/>
            <person name="Chang Y.J."/>
            <person name="Jeffries C.C."/>
            <person name="Chain P."/>
            <person name="Bristow J."/>
            <person name="Eisen J.A."/>
            <person name="Markowitz V."/>
            <person name="Hugenholtz P."/>
            <person name="Kyrpides N.C."/>
            <person name="Klenk H.P."/>
            <person name="Lapidus A."/>
        </authorList>
    </citation>
    <scope>NUCLEOTIDE SEQUENCE [LARGE SCALE GENOMIC DNA]</scope>
    <source>
        <strain evidence="18">DSM 10331 / JCM 15462 / NBRC 103882 / ICP</strain>
    </source>
</reference>
<comment type="pathway">
    <text evidence="2">Amino-acid biosynthesis; L-tryptophan biosynthesis; L-tryptophan from chorismate: step 1/5.</text>
</comment>
<evidence type="ECO:0000256" key="11">
    <source>
        <dbReference type="ARBA" id="ARBA00023141"/>
    </source>
</evidence>
<dbReference type="GO" id="GO:0004049">
    <property type="term" value="F:anthranilate synthase activity"/>
    <property type="evidence" value="ECO:0007669"/>
    <property type="project" value="UniProtKB-EC"/>
</dbReference>
<dbReference type="KEGG" id="afo:Afer_1103"/>
<feature type="domain" description="Chorismate-utilising enzyme C-terminal" evidence="15">
    <location>
        <begin position="219"/>
        <end position="478"/>
    </location>
</feature>
<dbReference type="AlphaFoldDB" id="C7LZ78"/>
<evidence type="ECO:0000256" key="6">
    <source>
        <dbReference type="ARBA" id="ARBA00020653"/>
    </source>
</evidence>
<dbReference type="InterPro" id="IPR019999">
    <property type="entry name" value="Anth_synth_I-like"/>
</dbReference>
<dbReference type="PRINTS" id="PR00095">
    <property type="entry name" value="ANTSNTHASEI"/>
</dbReference>
<comment type="function">
    <text evidence="13">Part of a heterotetrameric complex that catalyzes the two-step biosynthesis of anthranilate, an intermediate in the biosynthesis of L-tryptophan. In the first step, the glutamine-binding beta subunit (TrpG) of anthranilate synthase (AS) provides the glutamine amidotransferase activity which generates ammonia as a substrate that, along with chorismate, is used in the second step, catalyzed by the large alpha subunit of AS (TrpE) to produce anthranilate. In the absence of TrpG, TrpE can synthesize anthranilate directly from chorismate and high concentrations of ammonia.</text>
</comment>
<evidence type="ECO:0000256" key="2">
    <source>
        <dbReference type="ARBA" id="ARBA00004873"/>
    </source>
</evidence>
<comment type="cofactor">
    <cofactor evidence="1">
        <name>Mg(2+)</name>
        <dbReference type="ChEBI" id="CHEBI:18420"/>
    </cofactor>
</comment>
<dbReference type="EC" id="4.1.3.27" evidence="5"/>
<dbReference type="GO" id="GO:0046872">
    <property type="term" value="F:metal ion binding"/>
    <property type="evidence" value="ECO:0007669"/>
    <property type="project" value="UniProtKB-KW"/>
</dbReference>
<dbReference type="PANTHER" id="PTHR11236">
    <property type="entry name" value="AMINOBENZOATE/ANTHRANILATE SYNTHASE"/>
    <property type="match status" value="1"/>
</dbReference>
<dbReference type="PANTHER" id="PTHR11236:SF46">
    <property type="entry name" value="ANTHRANILATE SYNTHASE COMPONENT 1"/>
    <property type="match status" value="1"/>
</dbReference>
<gene>
    <name evidence="17" type="ordered locus">Afer_1103</name>
</gene>
<dbReference type="EMBL" id="CP001631">
    <property type="protein sequence ID" value="ACU54036.1"/>
    <property type="molecule type" value="Genomic_DNA"/>
</dbReference>
<evidence type="ECO:0000256" key="4">
    <source>
        <dbReference type="ARBA" id="ARBA00011575"/>
    </source>
</evidence>
<keyword evidence="7" id="KW-0028">Amino-acid biosynthesis</keyword>
<keyword evidence="11" id="KW-0057">Aromatic amino acid biosynthesis</keyword>
<keyword evidence="9" id="KW-0822">Tryptophan biosynthesis</keyword>
<dbReference type="eggNOG" id="COG0147">
    <property type="taxonomic scope" value="Bacteria"/>
</dbReference>
<comment type="subunit">
    <text evidence="4">Heterotetramer consisting of two non-identical subunits: a beta subunit (TrpG) and a large alpha subunit (TrpE).</text>
</comment>
<name>C7LZ78_ACIFD</name>
<keyword evidence="10" id="KW-0460">Magnesium</keyword>
<comment type="similarity">
    <text evidence="3">Belongs to the anthranilate synthase component I family.</text>
</comment>
<proteinExistence type="inferred from homology"/>
<evidence type="ECO:0000256" key="14">
    <source>
        <dbReference type="ARBA" id="ARBA00047683"/>
    </source>
</evidence>
<protein>
    <recommendedName>
        <fullName evidence="6">Anthranilate synthase component 1</fullName>
        <ecNumber evidence="5">4.1.3.27</ecNumber>
    </recommendedName>
</protein>
<dbReference type="GO" id="GO:0000162">
    <property type="term" value="P:L-tryptophan biosynthetic process"/>
    <property type="evidence" value="ECO:0007669"/>
    <property type="project" value="UniProtKB-KW"/>
</dbReference>
<evidence type="ECO:0000256" key="10">
    <source>
        <dbReference type="ARBA" id="ARBA00022842"/>
    </source>
</evidence>
<dbReference type="SUPFAM" id="SSF56322">
    <property type="entry name" value="ADC synthase"/>
    <property type="match status" value="1"/>
</dbReference>
<feature type="domain" description="Anthranilate synthase component I N-terminal" evidence="16">
    <location>
        <begin position="15"/>
        <end position="161"/>
    </location>
</feature>
<evidence type="ECO:0000256" key="1">
    <source>
        <dbReference type="ARBA" id="ARBA00001946"/>
    </source>
</evidence>
<keyword evidence="8" id="KW-0479">Metal-binding</keyword>
<sequence>MRLRLVQVRARYVADALTPIEVFERLVAPGEAGFILESVDQQGRWSRYSVVGRRPLARVIGEVGHARLEAADGSVLDEAPGILDGLRRWSEGLEVDAVDDGCPMAGPFSAAFVGHVGYEAVREREPSVPSSHPDDVGLPEARLLLAGDLAVIDHWAQSLTLSSALLVEDDPVGAAAAARAALSRLEADLESAVGRPVRAWPLGDDPSEGVALLDQGFREPFAHAVRLAKQAIDEGEVFQVVLSHRFELTTRANPLALYRALRLTNPSPYMYLITDAGGAIVGSSPEALATVRDGVVWTRPIAGSRPRGSGGASDEALIEELLADPKERAEHLMLVDLARNDVGRVARFGSVVVDEFMVPERFARVIHLTSSVHGQLTDGVGPIDALAATLPAGTLSGAPKVRAMQLIDELESKRRVVYGGVVGYVGRDGTDPESAVMDFAIAIRTAVWLENGRVLLQAGAGIVAGSDPEREATECVAKAAAVARAVAVADRLIEV</sequence>
<keyword evidence="12 17" id="KW-0456">Lyase</keyword>
<dbReference type="RefSeq" id="WP_015798522.1">
    <property type="nucleotide sequence ID" value="NC_013124.1"/>
</dbReference>
<organism evidence="17 18">
    <name type="scientific">Acidimicrobium ferrooxidans (strain DSM 10331 / JCM 15462 / NBRC 103882 / ICP)</name>
    <dbReference type="NCBI Taxonomy" id="525909"/>
    <lineage>
        <taxon>Bacteria</taxon>
        <taxon>Bacillati</taxon>
        <taxon>Actinomycetota</taxon>
        <taxon>Acidimicrobiia</taxon>
        <taxon>Acidimicrobiales</taxon>
        <taxon>Acidimicrobiaceae</taxon>
        <taxon>Acidimicrobium</taxon>
    </lineage>
</organism>
<dbReference type="Proteomes" id="UP000000771">
    <property type="component" value="Chromosome"/>
</dbReference>
<dbReference type="InterPro" id="IPR005801">
    <property type="entry name" value="ADC_synthase"/>
</dbReference>
<evidence type="ECO:0000259" key="16">
    <source>
        <dbReference type="Pfam" id="PF04715"/>
    </source>
</evidence>
<dbReference type="InterPro" id="IPR015890">
    <property type="entry name" value="Chorismate_C"/>
</dbReference>
<evidence type="ECO:0000256" key="13">
    <source>
        <dbReference type="ARBA" id="ARBA00025634"/>
    </source>
</evidence>
<accession>C7LZ78</accession>
<evidence type="ECO:0000256" key="7">
    <source>
        <dbReference type="ARBA" id="ARBA00022605"/>
    </source>
</evidence>
<comment type="catalytic activity">
    <reaction evidence="14">
        <text>chorismate + L-glutamine = anthranilate + pyruvate + L-glutamate + H(+)</text>
        <dbReference type="Rhea" id="RHEA:21732"/>
        <dbReference type="ChEBI" id="CHEBI:15361"/>
        <dbReference type="ChEBI" id="CHEBI:15378"/>
        <dbReference type="ChEBI" id="CHEBI:16567"/>
        <dbReference type="ChEBI" id="CHEBI:29748"/>
        <dbReference type="ChEBI" id="CHEBI:29985"/>
        <dbReference type="ChEBI" id="CHEBI:58359"/>
        <dbReference type="EC" id="4.1.3.27"/>
    </reaction>
</comment>